<dbReference type="AlphaFoldDB" id="A0A8J6HYT3"/>
<dbReference type="PROSITE" id="PS00211">
    <property type="entry name" value="ABC_TRANSPORTER_1"/>
    <property type="match status" value="1"/>
</dbReference>
<dbReference type="SUPFAM" id="SSF52540">
    <property type="entry name" value="P-loop containing nucleoside triphosphate hydrolases"/>
    <property type="match status" value="2"/>
</dbReference>
<comment type="caution">
    <text evidence="6">The sequence shown here is derived from an EMBL/GenBank/DDBJ whole genome shotgun (WGS) entry which is preliminary data.</text>
</comment>
<dbReference type="InterPro" id="IPR003439">
    <property type="entry name" value="ABC_transporter-like_ATP-bd"/>
</dbReference>
<evidence type="ECO:0000259" key="5">
    <source>
        <dbReference type="PROSITE" id="PS50893"/>
    </source>
</evidence>
<sequence>MVGPKLELVNITKRLGEDLVLRGINISIAPGTIHVITGENGAGKSTLAQIMGGVYQPDHGDLIMDGEKVRFREPADARAYGIYMIHQDCILIEQMNVAENLFLNQEPRESSWLGRFRINHKQLYEEANKLLSLLPVKINAHQPVHKLGLAQKRLIEILRAYHQNPRVLILDEPSTSLNRTEAELLYNLIKELQQRGVTIVYFTSLPEEVFALGDQVSVLKDGAHIGTFPVKEIQYNRLLTYIAGADYKERYPKLRVQRGAEILQVENLVSDDILDQISFSLHRGEILGLTGSAGSGRTNLARILYGLGKVSSGAIYLDGYRITFNNARDAIKAGICFITEDREQEGIFPLLNIKENITISNLARLWNGLFLSRHREERIAEFYKLELGITKTGSETKACNLSGGMKQKLLLARWLYKNSRIFILDEPTKGVDLASKIDIYNILNTLVLEGAAILLISSDLNELLGMSDRIIVLNKGKIVADLVNTPDLSQQKLLDYMTQ</sequence>
<protein>
    <submittedName>
        <fullName evidence="6">Sugar ABC transporter ATP-binding protein</fullName>
    </submittedName>
</protein>
<name>A0A8J6HYT3_9FIRM</name>
<dbReference type="PANTHER" id="PTHR43790">
    <property type="entry name" value="CARBOHYDRATE TRANSPORT ATP-BINDING PROTEIN MG119-RELATED"/>
    <property type="match status" value="1"/>
</dbReference>
<dbReference type="Gene3D" id="3.40.50.300">
    <property type="entry name" value="P-loop containing nucleotide triphosphate hydrolases"/>
    <property type="match status" value="2"/>
</dbReference>
<accession>A0A8J6HYT3</accession>
<dbReference type="EMBL" id="JAAKDE010000002">
    <property type="protein sequence ID" value="MBA2132163.1"/>
    <property type="molecule type" value="Genomic_DNA"/>
</dbReference>
<dbReference type="PANTHER" id="PTHR43790:SF9">
    <property type="entry name" value="GALACTOFURANOSE TRANSPORTER ATP-BINDING PROTEIN YTFR"/>
    <property type="match status" value="1"/>
</dbReference>
<dbReference type="InterPro" id="IPR050107">
    <property type="entry name" value="ABC_carbohydrate_import_ATPase"/>
</dbReference>
<proteinExistence type="predicted"/>
<feature type="domain" description="ABC transporter" evidence="5">
    <location>
        <begin position="254"/>
        <end position="497"/>
    </location>
</feature>
<evidence type="ECO:0000313" key="6">
    <source>
        <dbReference type="EMBL" id="MBA2132163.1"/>
    </source>
</evidence>
<evidence type="ECO:0000256" key="1">
    <source>
        <dbReference type="ARBA" id="ARBA00022448"/>
    </source>
</evidence>
<organism evidence="6 7">
    <name type="scientific">Capillibacterium thermochitinicola</name>
    <dbReference type="NCBI Taxonomy" id="2699427"/>
    <lineage>
        <taxon>Bacteria</taxon>
        <taxon>Bacillati</taxon>
        <taxon>Bacillota</taxon>
        <taxon>Capillibacterium</taxon>
    </lineage>
</organism>
<dbReference type="InterPro" id="IPR003593">
    <property type="entry name" value="AAA+_ATPase"/>
</dbReference>
<evidence type="ECO:0000313" key="7">
    <source>
        <dbReference type="Proteomes" id="UP000657177"/>
    </source>
</evidence>
<evidence type="ECO:0000256" key="3">
    <source>
        <dbReference type="ARBA" id="ARBA00022741"/>
    </source>
</evidence>
<keyword evidence="7" id="KW-1185">Reference proteome</keyword>
<dbReference type="SMART" id="SM00382">
    <property type="entry name" value="AAA"/>
    <property type="match status" value="2"/>
</dbReference>
<dbReference type="PROSITE" id="PS50893">
    <property type="entry name" value="ABC_TRANSPORTER_2"/>
    <property type="match status" value="2"/>
</dbReference>
<feature type="domain" description="ABC transporter" evidence="5">
    <location>
        <begin position="6"/>
        <end position="246"/>
    </location>
</feature>
<evidence type="ECO:0000256" key="4">
    <source>
        <dbReference type="ARBA" id="ARBA00022840"/>
    </source>
</evidence>
<reference evidence="6" key="1">
    <citation type="submission" date="2020-06" db="EMBL/GenBank/DDBJ databases">
        <title>Novel chitinolytic bacterium.</title>
        <authorList>
            <person name="Ungkulpasvich U."/>
            <person name="Kosugi A."/>
            <person name="Uke A."/>
        </authorList>
    </citation>
    <scope>NUCLEOTIDE SEQUENCE</scope>
    <source>
        <strain evidence="6">UUS1-1</strain>
    </source>
</reference>
<keyword evidence="2" id="KW-0677">Repeat</keyword>
<dbReference type="InterPro" id="IPR027417">
    <property type="entry name" value="P-loop_NTPase"/>
</dbReference>
<evidence type="ECO:0000256" key="2">
    <source>
        <dbReference type="ARBA" id="ARBA00022737"/>
    </source>
</evidence>
<dbReference type="InterPro" id="IPR017871">
    <property type="entry name" value="ABC_transporter-like_CS"/>
</dbReference>
<dbReference type="GO" id="GO:0005524">
    <property type="term" value="F:ATP binding"/>
    <property type="evidence" value="ECO:0007669"/>
    <property type="project" value="UniProtKB-KW"/>
</dbReference>
<gene>
    <name evidence="6" type="ORF">G5B42_01155</name>
</gene>
<dbReference type="Proteomes" id="UP000657177">
    <property type="component" value="Unassembled WGS sequence"/>
</dbReference>
<dbReference type="CDD" id="cd03216">
    <property type="entry name" value="ABC_Carb_Monos_I"/>
    <property type="match status" value="1"/>
</dbReference>
<keyword evidence="1" id="KW-0813">Transport</keyword>
<dbReference type="RefSeq" id="WP_181338608.1">
    <property type="nucleotide sequence ID" value="NZ_JAAKDE010000002.1"/>
</dbReference>
<dbReference type="Pfam" id="PF00005">
    <property type="entry name" value="ABC_tran"/>
    <property type="match status" value="2"/>
</dbReference>
<keyword evidence="3" id="KW-0547">Nucleotide-binding</keyword>
<keyword evidence="4 6" id="KW-0067">ATP-binding</keyword>
<dbReference type="CDD" id="cd03215">
    <property type="entry name" value="ABC_Carb_Monos_II"/>
    <property type="match status" value="1"/>
</dbReference>
<dbReference type="GO" id="GO:0016887">
    <property type="term" value="F:ATP hydrolysis activity"/>
    <property type="evidence" value="ECO:0007669"/>
    <property type="project" value="InterPro"/>
</dbReference>